<sequence length="572" mass="62773">MNINLPGILDAAIPKPGESNRNVAVIANNMNGPNHNDPGFLSDDFPKSPPRLWITSGDPEFDSTTVLNEWRAEGFNAEFLPMAPGAKGPGAHKEYRMKLASLHKTSGLGPCETFGIVAYGDAASQCLEYFHVLDNNPDFKLALLVAYYPTKIPDPRGRFPGGVQVLVHLAGESVGVVRQSQMVGIQGRKRVGKKKIDRGIGTGNLVQMSYSAFSYPEADPGFAETDLDAYDKVAADLAWDRSLAAARKAFRWDTNVMGVVEENMESKFFAKDEARLMKTYTTTHTPHTTFMPTLVGGVGTEELARFYGDFFMESNPESLQVTLISRTASANRVVDELHVSFEHTQGMPWILPGIPPTNQYVEIMVISIVTLRGGKLHHEHIYWDQASVLVQVGLLNQNMVPRKLKERGVEKLPVVGKEPAERIIDGGFDDGEGAADNDLLPEFWDYSDEEEGDYDDEDEEGEEEEDYDSGDDEGEEGDESDVEEIPRHDIAAQKANGRKPAAPRNNPPSPKAMGKKPANTQQNVQSPQKQKSNGKANGKANGNKPAAQSHGRGRTSNVAHRPKNATVEEDSD</sequence>
<dbReference type="KEGG" id="pfy:PFICI_09352"/>
<dbReference type="InterPro" id="IPR032710">
    <property type="entry name" value="NTF2-like_dom_sf"/>
</dbReference>
<name>W3X0E5_PESFW</name>
<feature type="compositionally biased region" description="Polar residues" evidence="1">
    <location>
        <begin position="518"/>
        <end position="527"/>
    </location>
</feature>
<reference evidence="3" key="1">
    <citation type="journal article" date="2015" name="BMC Genomics">
        <title>Genomic and transcriptomic analysis of the endophytic fungus Pestalotiopsis fici reveals its lifestyle and high potential for synthesis of natural products.</title>
        <authorList>
            <person name="Wang X."/>
            <person name="Zhang X."/>
            <person name="Liu L."/>
            <person name="Xiang M."/>
            <person name="Wang W."/>
            <person name="Sun X."/>
            <person name="Che Y."/>
            <person name="Guo L."/>
            <person name="Liu G."/>
            <person name="Guo L."/>
            <person name="Wang C."/>
            <person name="Yin W.B."/>
            <person name="Stadler M."/>
            <person name="Zhang X."/>
            <person name="Liu X."/>
        </authorList>
    </citation>
    <scope>NUCLEOTIDE SEQUENCE [LARGE SCALE GENOMIC DNA]</scope>
    <source>
        <strain evidence="3">W106-1 / CGMCC3.15140</strain>
    </source>
</reference>
<evidence type="ECO:0008006" key="4">
    <source>
        <dbReference type="Google" id="ProtNLM"/>
    </source>
</evidence>
<gene>
    <name evidence="2" type="ORF">PFICI_09352</name>
</gene>
<feature type="region of interest" description="Disordered" evidence="1">
    <location>
        <begin position="448"/>
        <end position="572"/>
    </location>
</feature>
<evidence type="ECO:0000313" key="2">
    <source>
        <dbReference type="EMBL" id="ETS79499.1"/>
    </source>
</evidence>
<dbReference type="AlphaFoldDB" id="W3X0E5"/>
<dbReference type="OrthoDB" id="5440at2759"/>
<dbReference type="Proteomes" id="UP000030651">
    <property type="component" value="Unassembled WGS sequence"/>
</dbReference>
<feature type="compositionally biased region" description="Acidic residues" evidence="1">
    <location>
        <begin position="448"/>
        <end position="483"/>
    </location>
</feature>
<evidence type="ECO:0000256" key="1">
    <source>
        <dbReference type="SAM" id="MobiDB-lite"/>
    </source>
</evidence>
<dbReference type="Gene3D" id="3.10.450.50">
    <property type="match status" value="1"/>
</dbReference>
<feature type="compositionally biased region" description="Low complexity" evidence="1">
    <location>
        <begin position="528"/>
        <end position="548"/>
    </location>
</feature>
<keyword evidence="3" id="KW-1185">Reference proteome</keyword>
<dbReference type="PANTHER" id="PTHR38436:SF3">
    <property type="entry name" value="CARBOXYMETHYLENEBUTENOLIDASE-RELATED"/>
    <property type="match status" value="1"/>
</dbReference>
<evidence type="ECO:0000313" key="3">
    <source>
        <dbReference type="Proteomes" id="UP000030651"/>
    </source>
</evidence>
<dbReference type="PANTHER" id="PTHR38436">
    <property type="entry name" value="POLYKETIDE CYCLASE SNOAL-LIKE DOMAIN"/>
    <property type="match status" value="1"/>
</dbReference>
<dbReference type="HOGENOM" id="CLU_032662_2_1_1"/>
<dbReference type="GO" id="GO:0030638">
    <property type="term" value="P:polyketide metabolic process"/>
    <property type="evidence" value="ECO:0007669"/>
    <property type="project" value="InterPro"/>
</dbReference>
<dbReference type="OMA" id="ARFFSMN"/>
<dbReference type="GeneID" id="19274365"/>
<dbReference type="RefSeq" id="XP_007836124.1">
    <property type="nucleotide sequence ID" value="XM_007837933.1"/>
</dbReference>
<dbReference type="InParanoid" id="W3X0E5"/>
<dbReference type="InterPro" id="IPR009959">
    <property type="entry name" value="Cyclase_SnoaL-like"/>
</dbReference>
<dbReference type="eggNOG" id="ENOG502RYJ9">
    <property type="taxonomic scope" value="Eukaryota"/>
</dbReference>
<dbReference type="SUPFAM" id="SSF54427">
    <property type="entry name" value="NTF2-like"/>
    <property type="match status" value="1"/>
</dbReference>
<accession>W3X0E5</accession>
<protein>
    <recommendedName>
        <fullName evidence="4">SnoaL-like domain-containing protein</fullName>
    </recommendedName>
</protein>
<proteinExistence type="predicted"/>
<organism evidence="2 3">
    <name type="scientific">Pestalotiopsis fici (strain W106-1 / CGMCC3.15140)</name>
    <dbReference type="NCBI Taxonomy" id="1229662"/>
    <lineage>
        <taxon>Eukaryota</taxon>
        <taxon>Fungi</taxon>
        <taxon>Dikarya</taxon>
        <taxon>Ascomycota</taxon>
        <taxon>Pezizomycotina</taxon>
        <taxon>Sordariomycetes</taxon>
        <taxon>Xylariomycetidae</taxon>
        <taxon>Amphisphaeriales</taxon>
        <taxon>Sporocadaceae</taxon>
        <taxon>Pestalotiopsis</taxon>
    </lineage>
</organism>
<dbReference type="EMBL" id="KI912114">
    <property type="protein sequence ID" value="ETS79499.1"/>
    <property type="molecule type" value="Genomic_DNA"/>
</dbReference>